<dbReference type="EMBL" id="DVGA01000114">
    <property type="protein sequence ID" value="HIQ79578.1"/>
    <property type="molecule type" value="Genomic_DNA"/>
</dbReference>
<comment type="caution">
    <text evidence="5">The sequence shown here is derived from an EMBL/GenBank/DDBJ whole genome shotgun (WGS) entry which is preliminary data.</text>
</comment>
<feature type="compositionally biased region" description="Gly residues" evidence="1">
    <location>
        <begin position="263"/>
        <end position="309"/>
    </location>
</feature>
<dbReference type="Gene3D" id="3.10.310.50">
    <property type="match status" value="1"/>
</dbReference>
<organism evidence="5 6">
    <name type="scientific">Candidatus Scatomorpha intestinavium</name>
    <dbReference type="NCBI Taxonomy" id="2840922"/>
    <lineage>
        <taxon>Bacteria</taxon>
        <taxon>Bacillati</taxon>
        <taxon>Bacillota</taxon>
        <taxon>Clostridia</taxon>
        <taxon>Eubacteriales</taxon>
        <taxon>Candidatus Scatomorpha</taxon>
    </lineage>
</organism>
<keyword evidence="2" id="KW-0812">Transmembrane</keyword>
<accession>A0A9D0ZFD7</accession>
<feature type="chain" id="PRO_5038407273" evidence="3">
    <location>
        <begin position="22"/>
        <end position="309"/>
    </location>
</feature>
<evidence type="ECO:0000256" key="1">
    <source>
        <dbReference type="SAM" id="MobiDB-lite"/>
    </source>
</evidence>
<dbReference type="InterPro" id="IPR007621">
    <property type="entry name" value="TPM_dom"/>
</dbReference>
<sequence>MKKRIITLLLAIAVLSLPVLAADIPDAGTGDDFYVHDEAGTLSESTRELILNANGPLEQYCSGAQLVVVTINYLPDGYDSEQYANLLFRSWGVGSETENNGMLLLHVVREDRGWLVQGSGLESAFGTDEINDLLDTFFWPYSDAGEYNEAVANLVPHLIDVYAGIYGTDQLYGGTGAAPDTEYSNSSFDEHVDEYLSLRRQRKLVFTITVLVFVLIAVFFGSLNRRRSYYSAYGTRLPLYFFFCGGPRGPRGPRWPRGPRPPRGGGGFHGGSFGGSGGFRGGGFGGGGGFRGGGFGGGGRPSGGGGGRR</sequence>
<dbReference type="Proteomes" id="UP000824262">
    <property type="component" value="Unassembled WGS sequence"/>
</dbReference>
<reference evidence="5" key="1">
    <citation type="submission" date="2020-10" db="EMBL/GenBank/DDBJ databases">
        <authorList>
            <person name="Gilroy R."/>
        </authorList>
    </citation>
    <scope>NUCLEOTIDE SEQUENCE</scope>
    <source>
        <strain evidence="5">ChiBcolR7-354</strain>
    </source>
</reference>
<keyword evidence="3" id="KW-0732">Signal</keyword>
<evidence type="ECO:0000259" key="4">
    <source>
        <dbReference type="Pfam" id="PF04536"/>
    </source>
</evidence>
<dbReference type="PANTHER" id="PTHR30373">
    <property type="entry name" value="UPF0603 PROTEIN YGCG"/>
    <property type="match status" value="1"/>
</dbReference>
<keyword evidence="2" id="KW-1133">Transmembrane helix</keyword>
<dbReference type="AlphaFoldDB" id="A0A9D0ZFD7"/>
<evidence type="ECO:0000313" key="6">
    <source>
        <dbReference type="Proteomes" id="UP000824262"/>
    </source>
</evidence>
<name>A0A9D0ZFD7_9FIRM</name>
<feature type="region of interest" description="Disordered" evidence="1">
    <location>
        <begin position="252"/>
        <end position="309"/>
    </location>
</feature>
<dbReference type="Pfam" id="PF04536">
    <property type="entry name" value="TPM_phosphatase"/>
    <property type="match status" value="1"/>
</dbReference>
<feature type="signal peptide" evidence="3">
    <location>
        <begin position="1"/>
        <end position="21"/>
    </location>
</feature>
<evidence type="ECO:0000313" key="5">
    <source>
        <dbReference type="EMBL" id="HIQ79578.1"/>
    </source>
</evidence>
<keyword evidence="2" id="KW-0472">Membrane</keyword>
<evidence type="ECO:0000256" key="2">
    <source>
        <dbReference type="SAM" id="Phobius"/>
    </source>
</evidence>
<feature type="transmembrane region" description="Helical" evidence="2">
    <location>
        <begin position="204"/>
        <end position="223"/>
    </location>
</feature>
<reference evidence="5" key="2">
    <citation type="journal article" date="2021" name="PeerJ">
        <title>Extensive microbial diversity within the chicken gut microbiome revealed by metagenomics and culture.</title>
        <authorList>
            <person name="Gilroy R."/>
            <person name="Ravi A."/>
            <person name="Getino M."/>
            <person name="Pursley I."/>
            <person name="Horton D.L."/>
            <person name="Alikhan N.F."/>
            <person name="Baker D."/>
            <person name="Gharbi K."/>
            <person name="Hall N."/>
            <person name="Watson M."/>
            <person name="Adriaenssens E.M."/>
            <person name="Foster-Nyarko E."/>
            <person name="Jarju S."/>
            <person name="Secka A."/>
            <person name="Antonio M."/>
            <person name="Oren A."/>
            <person name="Chaudhuri R.R."/>
            <person name="La Ragione R."/>
            <person name="Hildebrand F."/>
            <person name="Pallen M.J."/>
        </authorList>
    </citation>
    <scope>NUCLEOTIDE SEQUENCE</scope>
    <source>
        <strain evidence="5">ChiBcolR7-354</strain>
    </source>
</reference>
<dbReference type="PANTHER" id="PTHR30373:SF2">
    <property type="entry name" value="UPF0603 PROTEIN YGCG"/>
    <property type="match status" value="1"/>
</dbReference>
<feature type="domain" description="TPM" evidence="4">
    <location>
        <begin position="35"/>
        <end position="159"/>
    </location>
</feature>
<proteinExistence type="predicted"/>
<gene>
    <name evidence="5" type="ORF">IAB77_10025</name>
</gene>
<protein>
    <submittedName>
        <fullName evidence="5">TPM domain-containing protein</fullName>
    </submittedName>
</protein>
<evidence type="ECO:0000256" key="3">
    <source>
        <dbReference type="SAM" id="SignalP"/>
    </source>
</evidence>